<keyword evidence="5 8" id="KW-0067">ATP-binding</keyword>
<evidence type="ECO:0000313" key="9">
    <source>
        <dbReference type="Proteomes" id="UP000246145"/>
    </source>
</evidence>
<dbReference type="AlphaFoldDB" id="A0A2U1CQ63"/>
<proteinExistence type="inferred from homology"/>
<organism evidence="8 9">
    <name type="scientific">Pusillimonas noertemannii</name>
    <dbReference type="NCBI Taxonomy" id="305977"/>
    <lineage>
        <taxon>Bacteria</taxon>
        <taxon>Pseudomonadati</taxon>
        <taxon>Pseudomonadota</taxon>
        <taxon>Betaproteobacteria</taxon>
        <taxon>Burkholderiales</taxon>
        <taxon>Alcaligenaceae</taxon>
        <taxon>Pusillimonas</taxon>
    </lineage>
</organism>
<dbReference type="InterPro" id="IPR052156">
    <property type="entry name" value="BCAA_Transport_ATP-bd_LivF"/>
</dbReference>
<dbReference type="CDD" id="cd03224">
    <property type="entry name" value="ABC_TM1139_LivF_branched"/>
    <property type="match status" value="1"/>
</dbReference>
<dbReference type="InterPro" id="IPR027417">
    <property type="entry name" value="P-loop_NTPase"/>
</dbReference>
<dbReference type="OrthoDB" id="9776369at2"/>
<comment type="similarity">
    <text evidence="1">Belongs to the ABC transporter superfamily.</text>
</comment>
<evidence type="ECO:0000256" key="4">
    <source>
        <dbReference type="ARBA" id="ARBA00022741"/>
    </source>
</evidence>
<dbReference type="SMART" id="SM00382">
    <property type="entry name" value="AAA"/>
    <property type="match status" value="1"/>
</dbReference>
<comment type="caution">
    <text evidence="8">The sequence shown here is derived from an EMBL/GenBank/DDBJ whole genome shotgun (WGS) entry which is preliminary data.</text>
</comment>
<dbReference type="GO" id="GO:0015658">
    <property type="term" value="F:branched-chain amino acid transmembrane transporter activity"/>
    <property type="evidence" value="ECO:0007669"/>
    <property type="project" value="TreeGrafter"/>
</dbReference>
<sequence>MNTWPDAFFSVADLHTYYGDSYVLQGIDLQVRPGEVLAVLGRNGVGKTTLAKSIMGFVGHRQGAIHLQGADISRHTPEARSRAGIALVPQGRRTFKSLSVAETLDLAAHLKRFDRDGLAWSPEEVYAAFPRLAERRNNRAGKLSGGEQQMLAVGRALVGNPKLLVLDEPTEGLSPLLVQELHAVLGKVKARRSTLILIEQRLKFALALADRVIILSKGKVVFESTPQALDADPDTKQRYLGI</sequence>
<dbReference type="EMBL" id="QEKO01000001">
    <property type="protein sequence ID" value="PVY68036.1"/>
    <property type="molecule type" value="Genomic_DNA"/>
</dbReference>
<keyword evidence="2" id="KW-0813">Transport</keyword>
<dbReference type="PROSITE" id="PS00211">
    <property type="entry name" value="ABC_TRANSPORTER_1"/>
    <property type="match status" value="1"/>
</dbReference>
<protein>
    <submittedName>
        <fullName evidence="8">Amino acid/amide ABC transporter ATP-binding protein 2 (HAAT family)</fullName>
    </submittedName>
</protein>
<dbReference type="Gene3D" id="3.40.50.300">
    <property type="entry name" value="P-loop containing nucleotide triphosphate hydrolases"/>
    <property type="match status" value="1"/>
</dbReference>
<dbReference type="InterPro" id="IPR017871">
    <property type="entry name" value="ABC_transporter-like_CS"/>
</dbReference>
<dbReference type="SUPFAM" id="SSF52540">
    <property type="entry name" value="P-loop containing nucleoside triphosphate hydrolases"/>
    <property type="match status" value="1"/>
</dbReference>
<evidence type="ECO:0000259" key="7">
    <source>
        <dbReference type="PROSITE" id="PS50893"/>
    </source>
</evidence>
<dbReference type="PANTHER" id="PTHR43820">
    <property type="entry name" value="HIGH-AFFINITY BRANCHED-CHAIN AMINO ACID TRANSPORT ATP-BINDING PROTEIN LIVF"/>
    <property type="match status" value="1"/>
</dbReference>
<evidence type="ECO:0000256" key="2">
    <source>
        <dbReference type="ARBA" id="ARBA00022448"/>
    </source>
</evidence>
<dbReference type="STRING" id="1231391.GCA_000308195_01234"/>
<keyword evidence="4" id="KW-0547">Nucleotide-binding</keyword>
<keyword evidence="6" id="KW-0029">Amino-acid transport</keyword>
<dbReference type="InterPro" id="IPR003593">
    <property type="entry name" value="AAA+_ATPase"/>
</dbReference>
<evidence type="ECO:0000256" key="6">
    <source>
        <dbReference type="ARBA" id="ARBA00022970"/>
    </source>
</evidence>
<dbReference type="InterPro" id="IPR003439">
    <property type="entry name" value="ABC_transporter-like_ATP-bd"/>
</dbReference>
<name>A0A2U1CQ63_9BURK</name>
<dbReference type="Pfam" id="PF00005">
    <property type="entry name" value="ABC_tran"/>
    <property type="match status" value="1"/>
</dbReference>
<dbReference type="Proteomes" id="UP000246145">
    <property type="component" value="Unassembled WGS sequence"/>
</dbReference>
<dbReference type="GO" id="GO:0015807">
    <property type="term" value="P:L-amino acid transport"/>
    <property type="evidence" value="ECO:0007669"/>
    <property type="project" value="TreeGrafter"/>
</dbReference>
<keyword evidence="3" id="KW-1003">Cell membrane</keyword>
<evidence type="ECO:0000313" key="8">
    <source>
        <dbReference type="EMBL" id="PVY68036.1"/>
    </source>
</evidence>
<keyword evidence="9" id="KW-1185">Reference proteome</keyword>
<reference evidence="8 9" key="1">
    <citation type="submission" date="2018-04" db="EMBL/GenBank/DDBJ databases">
        <title>Genomic Encyclopedia of Type Strains, Phase IV (KMG-IV): sequencing the most valuable type-strain genomes for metagenomic binning, comparative biology and taxonomic classification.</title>
        <authorList>
            <person name="Goeker M."/>
        </authorList>
    </citation>
    <scope>NUCLEOTIDE SEQUENCE [LARGE SCALE GENOMIC DNA]</scope>
    <source>
        <strain evidence="8 9">DSM 10065</strain>
    </source>
</reference>
<evidence type="ECO:0000256" key="1">
    <source>
        <dbReference type="ARBA" id="ARBA00005417"/>
    </source>
</evidence>
<dbReference type="GO" id="GO:0005524">
    <property type="term" value="F:ATP binding"/>
    <property type="evidence" value="ECO:0007669"/>
    <property type="project" value="UniProtKB-KW"/>
</dbReference>
<gene>
    <name evidence="8" type="ORF">C7440_0423</name>
</gene>
<dbReference type="PANTHER" id="PTHR43820:SF2">
    <property type="entry name" value="ABC TRANSPORTER ATP-BINDING PROTEIN"/>
    <property type="match status" value="1"/>
</dbReference>
<dbReference type="PROSITE" id="PS50893">
    <property type="entry name" value="ABC_TRANSPORTER_2"/>
    <property type="match status" value="1"/>
</dbReference>
<keyword evidence="3" id="KW-0472">Membrane</keyword>
<dbReference type="RefSeq" id="WP_116517296.1">
    <property type="nucleotide sequence ID" value="NZ_JACCEX010000001.1"/>
</dbReference>
<accession>A0A2U1CQ63</accession>
<feature type="domain" description="ABC transporter" evidence="7">
    <location>
        <begin position="9"/>
        <end position="242"/>
    </location>
</feature>
<dbReference type="GO" id="GO:0016887">
    <property type="term" value="F:ATP hydrolysis activity"/>
    <property type="evidence" value="ECO:0007669"/>
    <property type="project" value="InterPro"/>
</dbReference>
<evidence type="ECO:0000256" key="3">
    <source>
        <dbReference type="ARBA" id="ARBA00022475"/>
    </source>
</evidence>
<evidence type="ECO:0000256" key="5">
    <source>
        <dbReference type="ARBA" id="ARBA00022840"/>
    </source>
</evidence>